<feature type="region of interest" description="Disordered" evidence="2">
    <location>
        <begin position="1"/>
        <end position="30"/>
    </location>
</feature>
<keyword evidence="1" id="KW-0175">Coiled coil</keyword>
<sequence length="83" mass="9055">MLGRRRGGSSSKPREPRSTGAAVTAGNGQGANVSQFITQLDESVTKRLHRMNQRLRLLEQQMETLEADVAKARGDSEILEACS</sequence>
<keyword evidence="4" id="KW-1185">Reference proteome</keyword>
<evidence type="ECO:0000256" key="1">
    <source>
        <dbReference type="SAM" id="Coils"/>
    </source>
</evidence>
<evidence type="ECO:0000313" key="4">
    <source>
        <dbReference type="Proteomes" id="UP000275267"/>
    </source>
</evidence>
<comment type="caution">
    <text evidence="3">The sequence shown here is derived from an EMBL/GenBank/DDBJ whole genome shotgun (WGS) entry which is preliminary data.</text>
</comment>
<evidence type="ECO:0000313" key="3">
    <source>
        <dbReference type="EMBL" id="RLN28339.1"/>
    </source>
</evidence>
<gene>
    <name evidence="3" type="ORF">C2845_PM05G29880</name>
</gene>
<name>A0A3L6SVE3_PANMI</name>
<dbReference type="Gene3D" id="1.20.5.110">
    <property type="match status" value="1"/>
</dbReference>
<dbReference type="OrthoDB" id="1883432at2759"/>
<protein>
    <submittedName>
        <fullName evidence="3">Uncharacterized protein</fullName>
    </submittedName>
</protein>
<dbReference type="Proteomes" id="UP000275267">
    <property type="component" value="Unassembled WGS sequence"/>
</dbReference>
<dbReference type="AlphaFoldDB" id="A0A3L6SVE3"/>
<organism evidence="3 4">
    <name type="scientific">Panicum miliaceum</name>
    <name type="common">Proso millet</name>
    <name type="synonym">Broomcorn millet</name>
    <dbReference type="NCBI Taxonomy" id="4540"/>
    <lineage>
        <taxon>Eukaryota</taxon>
        <taxon>Viridiplantae</taxon>
        <taxon>Streptophyta</taxon>
        <taxon>Embryophyta</taxon>
        <taxon>Tracheophyta</taxon>
        <taxon>Spermatophyta</taxon>
        <taxon>Magnoliopsida</taxon>
        <taxon>Liliopsida</taxon>
        <taxon>Poales</taxon>
        <taxon>Poaceae</taxon>
        <taxon>PACMAD clade</taxon>
        <taxon>Panicoideae</taxon>
        <taxon>Panicodae</taxon>
        <taxon>Paniceae</taxon>
        <taxon>Panicinae</taxon>
        <taxon>Panicum</taxon>
        <taxon>Panicum sect. Panicum</taxon>
    </lineage>
</organism>
<reference evidence="4" key="1">
    <citation type="journal article" date="2019" name="Nat. Commun.">
        <title>The genome of broomcorn millet.</title>
        <authorList>
            <person name="Zou C."/>
            <person name="Miki D."/>
            <person name="Li D."/>
            <person name="Tang Q."/>
            <person name="Xiao L."/>
            <person name="Rajput S."/>
            <person name="Deng P."/>
            <person name="Jia W."/>
            <person name="Huang R."/>
            <person name="Zhang M."/>
            <person name="Sun Y."/>
            <person name="Hu J."/>
            <person name="Fu X."/>
            <person name="Schnable P.S."/>
            <person name="Li F."/>
            <person name="Zhang H."/>
            <person name="Feng B."/>
            <person name="Zhu X."/>
            <person name="Liu R."/>
            <person name="Schnable J.C."/>
            <person name="Zhu J.-K."/>
            <person name="Zhang H."/>
        </authorList>
    </citation>
    <scope>NUCLEOTIDE SEQUENCE [LARGE SCALE GENOMIC DNA]</scope>
</reference>
<dbReference type="EMBL" id="PQIB02000003">
    <property type="protein sequence ID" value="RLN28339.1"/>
    <property type="molecule type" value="Genomic_DNA"/>
</dbReference>
<proteinExistence type="predicted"/>
<accession>A0A3L6SVE3</accession>
<evidence type="ECO:0000256" key="2">
    <source>
        <dbReference type="SAM" id="MobiDB-lite"/>
    </source>
</evidence>
<feature type="coiled-coil region" evidence="1">
    <location>
        <begin position="41"/>
        <end position="75"/>
    </location>
</feature>